<dbReference type="EMBL" id="FOAN01000005">
    <property type="protein sequence ID" value="SEL82546.1"/>
    <property type="molecule type" value="Genomic_DNA"/>
</dbReference>
<name>A0A1H7TE13_9HYPH</name>
<gene>
    <name evidence="1" type="ORF">SAMN04515666_105443</name>
</gene>
<organism evidence="1 2">
    <name type="scientific">Bosea lupini</name>
    <dbReference type="NCBI Taxonomy" id="1036779"/>
    <lineage>
        <taxon>Bacteria</taxon>
        <taxon>Pseudomonadati</taxon>
        <taxon>Pseudomonadota</taxon>
        <taxon>Alphaproteobacteria</taxon>
        <taxon>Hyphomicrobiales</taxon>
        <taxon>Boseaceae</taxon>
        <taxon>Bosea</taxon>
    </lineage>
</organism>
<dbReference type="STRING" id="1036779.SAMN04515666_105443"/>
<proteinExistence type="predicted"/>
<dbReference type="AlphaFoldDB" id="A0A1H7TE13"/>
<evidence type="ECO:0008006" key="3">
    <source>
        <dbReference type="Google" id="ProtNLM"/>
    </source>
</evidence>
<dbReference type="Proteomes" id="UP000199664">
    <property type="component" value="Unassembled WGS sequence"/>
</dbReference>
<accession>A0A1H7TE13</accession>
<reference evidence="2" key="1">
    <citation type="submission" date="2016-10" db="EMBL/GenBank/DDBJ databases">
        <authorList>
            <person name="Varghese N."/>
            <person name="Submissions S."/>
        </authorList>
    </citation>
    <scope>NUCLEOTIDE SEQUENCE [LARGE SCALE GENOMIC DNA]</scope>
    <source>
        <strain evidence="2">LMG 26383,CCUG 61248,R- 45681</strain>
    </source>
</reference>
<dbReference type="Gene3D" id="3.40.50.10320">
    <property type="entry name" value="LmbE-like"/>
    <property type="match status" value="1"/>
</dbReference>
<dbReference type="SUPFAM" id="SSF102588">
    <property type="entry name" value="LmbE-like"/>
    <property type="match status" value="1"/>
</dbReference>
<protein>
    <recommendedName>
        <fullName evidence="3">GlcNAc-PI de-N-acetylase</fullName>
    </recommendedName>
</protein>
<evidence type="ECO:0000313" key="1">
    <source>
        <dbReference type="EMBL" id="SEL82546.1"/>
    </source>
</evidence>
<keyword evidence="2" id="KW-1185">Reference proteome</keyword>
<sequence>MRILTGRGHPPPMFLEWPDAQPYAPAEPRFERSRRRLAALCRESRVDAIAVTAMHEPHCDHEAAFRLACSVAVSAIRPITVFEYVVWASKPPGQGYRTWRTQAMPLGLRNAALAAHRSQITPQFGEGFRLSPSKQRMPAADLLYERIGPDARG</sequence>
<evidence type="ECO:0000313" key="2">
    <source>
        <dbReference type="Proteomes" id="UP000199664"/>
    </source>
</evidence>
<dbReference type="InterPro" id="IPR024078">
    <property type="entry name" value="LmbE-like_dom_sf"/>
</dbReference>